<dbReference type="SUPFAM" id="SSF51430">
    <property type="entry name" value="NAD(P)-linked oxidoreductase"/>
    <property type="match status" value="1"/>
</dbReference>
<dbReference type="CDD" id="cd19098">
    <property type="entry name" value="AKR_unchar"/>
    <property type="match status" value="1"/>
</dbReference>
<dbReference type="Proteomes" id="UP001061298">
    <property type="component" value="Chromosome"/>
</dbReference>
<dbReference type="InterPro" id="IPR023210">
    <property type="entry name" value="NADP_OxRdtase_dom"/>
</dbReference>
<reference evidence="2" key="1">
    <citation type="submission" date="2022-10" db="EMBL/GenBank/DDBJ databases">
        <authorList>
            <person name="Mo P."/>
        </authorList>
    </citation>
    <scope>NUCLEOTIDE SEQUENCE</scope>
    <source>
        <strain evidence="2">HUAS 13-4</strain>
    </source>
</reference>
<dbReference type="RefSeq" id="WP_263234700.1">
    <property type="nucleotide sequence ID" value="NZ_CP106793.1"/>
</dbReference>
<keyword evidence="3" id="KW-1185">Reference proteome</keyword>
<accession>A0ABY6EJD0</accession>
<dbReference type="EMBL" id="CP106793">
    <property type="protein sequence ID" value="UXY24448.1"/>
    <property type="molecule type" value="Genomic_DNA"/>
</dbReference>
<dbReference type="PANTHER" id="PTHR43312">
    <property type="entry name" value="D-THREO-ALDOSE 1-DEHYDROGENASE"/>
    <property type="match status" value="1"/>
</dbReference>
<evidence type="ECO:0000313" key="3">
    <source>
        <dbReference type="Proteomes" id="UP001061298"/>
    </source>
</evidence>
<sequence>MDAATTATPHIGLGLAAVGRPGYINLGRDRDLPAHRTVDALRERTHELLDAAYAQGVRYFDVARSYGRSEEFLAEWLSARPGIDDVVVGSKWGYTYTAQWTTDAEQHEVKDHSVATYERQRAETAALLGDRLDLYQIHSVTPDSPALTDKELHAQLAEAAAQGLTVGFSTSGPAQADAIRAALAVTVGGEPLFRAAQSTYNLLETSAGPALAEAHDAGLTVIVKEGMANGRLADPHAPDALKAVAAQTSLGCDAVALAMILRRPWVGVVLSGAATTGQLASNLHAAAVDLDEDQLARLETLVEDPRAYWERRGQLPWH</sequence>
<evidence type="ECO:0000259" key="1">
    <source>
        <dbReference type="Pfam" id="PF00248"/>
    </source>
</evidence>
<evidence type="ECO:0000313" key="2">
    <source>
        <dbReference type="EMBL" id="UXY24448.1"/>
    </source>
</evidence>
<dbReference type="PANTHER" id="PTHR43312:SF1">
    <property type="entry name" value="NADP-DEPENDENT OXIDOREDUCTASE DOMAIN-CONTAINING PROTEIN"/>
    <property type="match status" value="1"/>
</dbReference>
<dbReference type="InterPro" id="IPR053135">
    <property type="entry name" value="AKR2_Oxidoreductase"/>
</dbReference>
<gene>
    <name evidence="2" type="ORF">N8I84_08570</name>
</gene>
<name>A0ABY6EJD0_9ACTN</name>
<proteinExistence type="predicted"/>
<dbReference type="InterPro" id="IPR036812">
    <property type="entry name" value="NAD(P)_OxRdtase_dom_sf"/>
</dbReference>
<protein>
    <submittedName>
        <fullName evidence="2">Aldo/keto reductase</fullName>
    </submittedName>
</protein>
<feature type="domain" description="NADP-dependent oxidoreductase" evidence="1">
    <location>
        <begin position="43"/>
        <end position="302"/>
    </location>
</feature>
<dbReference type="Pfam" id="PF00248">
    <property type="entry name" value="Aldo_ket_red"/>
    <property type="match status" value="1"/>
</dbReference>
<dbReference type="Gene3D" id="3.20.20.100">
    <property type="entry name" value="NADP-dependent oxidoreductase domain"/>
    <property type="match status" value="1"/>
</dbReference>
<organism evidence="2 3">
    <name type="scientific">Streptomyces cynarae</name>
    <dbReference type="NCBI Taxonomy" id="2981134"/>
    <lineage>
        <taxon>Bacteria</taxon>
        <taxon>Bacillati</taxon>
        <taxon>Actinomycetota</taxon>
        <taxon>Actinomycetes</taxon>
        <taxon>Kitasatosporales</taxon>
        <taxon>Streptomycetaceae</taxon>
        <taxon>Streptomyces</taxon>
    </lineage>
</organism>